<reference evidence="9 10" key="1">
    <citation type="submission" date="2024-09" db="EMBL/GenBank/DDBJ databases">
        <authorList>
            <person name="Sun Q."/>
            <person name="Mori K."/>
        </authorList>
    </citation>
    <scope>NUCLEOTIDE SEQUENCE [LARGE SCALE GENOMIC DNA]</scope>
    <source>
        <strain evidence="9 10">TBRC 7907</strain>
    </source>
</reference>
<evidence type="ECO:0000256" key="5">
    <source>
        <dbReference type="SAM" id="MobiDB-lite"/>
    </source>
</evidence>
<dbReference type="SUPFAM" id="SSF50494">
    <property type="entry name" value="Trypsin-like serine proteases"/>
    <property type="match status" value="1"/>
</dbReference>
<feature type="domain" description="Gram-positive cocci surface proteins LPxTG" evidence="8">
    <location>
        <begin position="690"/>
        <end position="724"/>
    </location>
</feature>
<evidence type="ECO:0000256" key="6">
    <source>
        <dbReference type="SAM" id="Phobius"/>
    </source>
</evidence>
<dbReference type="NCBIfam" id="TIGR01167">
    <property type="entry name" value="LPXTG_anchor"/>
    <property type="match status" value="1"/>
</dbReference>
<dbReference type="Gene3D" id="2.40.10.10">
    <property type="entry name" value="Trypsin-like serine proteases"/>
    <property type="match status" value="2"/>
</dbReference>
<comment type="caution">
    <text evidence="9">The sequence shown here is derived from an EMBL/GenBank/DDBJ whole genome shotgun (WGS) entry which is preliminary data.</text>
</comment>
<keyword evidence="6" id="KW-1133">Transmembrane helix</keyword>
<dbReference type="Proteomes" id="UP001589693">
    <property type="component" value="Unassembled WGS sequence"/>
</dbReference>
<dbReference type="InterPro" id="IPR035070">
    <property type="entry name" value="Streptogrisin_prodomain"/>
</dbReference>
<dbReference type="PROSITE" id="PS51318">
    <property type="entry name" value="TAT"/>
    <property type="match status" value="1"/>
</dbReference>
<evidence type="ECO:0000256" key="1">
    <source>
        <dbReference type="ARBA" id="ARBA00022512"/>
    </source>
</evidence>
<accession>A0ABV6A4K4</accession>
<keyword evidence="2" id="KW-0964">Secreted</keyword>
<dbReference type="NCBIfam" id="NF033510">
    <property type="entry name" value="Ca_tandemer"/>
    <property type="match status" value="1"/>
</dbReference>
<gene>
    <name evidence="9" type="ORF">ACFFQA_23140</name>
</gene>
<feature type="chain" id="PRO_5045533584" evidence="7">
    <location>
        <begin position="34"/>
        <end position="724"/>
    </location>
</feature>
<keyword evidence="3 7" id="KW-0732">Signal</keyword>
<feature type="region of interest" description="Disordered" evidence="5">
    <location>
        <begin position="667"/>
        <end position="688"/>
    </location>
</feature>
<evidence type="ECO:0000313" key="10">
    <source>
        <dbReference type="Proteomes" id="UP001589693"/>
    </source>
</evidence>
<evidence type="ECO:0000256" key="4">
    <source>
        <dbReference type="ARBA" id="ARBA00023088"/>
    </source>
</evidence>
<dbReference type="InterPro" id="IPR009003">
    <property type="entry name" value="Peptidase_S1_PA"/>
</dbReference>
<evidence type="ECO:0000256" key="3">
    <source>
        <dbReference type="ARBA" id="ARBA00022729"/>
    </source>
</evidence>
<organism evidence="9 10">
    <name type="scientific">Allokutzneria oryzae</name>
    <dbReference type="NCBI Taxonomy" id="1378989"/>
    <lineage>
        <taxon>Bacteria</taxon>
        <taxon>Bacillati</taxon>
        <taxon>Actinomycetota</taxon>
        <taxon>Actinomycetes</taxon>
        <taxon>Pseudonocardiales</taxon>
        <taxon>Pseudonocardiaceae</taxon>
        <taxon>Allokutzneria</taxon>
    </lineage>
</organism>
<dbReference type="RefSeq" id="WP_377855798.1">
    <property type="nucleotide sequence ID" value="NZ_JBHLZU010000018.1"/>
</dbReference>
<evidence type="ECO:0000313" key="9">
    <source>
        <dbReference type="EMBL" id="MFB9906841.1"/>
    </source>
</evidence>
<dbReference type="Gene3D" id="3.30.300.50">
    <property type="match status" value="1"/>
</dbReference>
<keyword evidence="4" id="KW-0572">Peptidoglycan-anchor</keyword>
<dbReference type="InterPro" id="IPR019931">
    <property type="entry name" value="LPXTG_anchor"/>
</dbReference>
<keyword evidence="6" id="KW-0812">Transmembrane</keyword>
<dbReference type="Gene3D" id="2.60.40.10">
    <property type="entry name" value="Immunoglobulins"/>
    <property type="match status" value="2"/>
</dbReference>
<dbReference type="InterPro" id="IPR043504">
    <property type="entry name" value="Peptidase_S1_PA_chymotrypsin"/>
</dbReference>
<evidence type="ECO:0000259" key="8">
    <source>
        <dbReference type="PROSITE" id="PS50847"/>
    </source>
</evidence>
<dbReference type="EMBL" id="JBHLZU010000018">
    <property type="protein sequence ID" value="MFB9906841.1"/>
    <property type="molecule type" value="Genomic_DNA"/>
</dbReference>
<feature type="signal peptide" evidence="7">
    <location>
        <begin position="1"/>
        <end position="33"/>
    </location>
</feature>
<dbReference type="InterPro" id="IPR013783">
    <property type="entry name" value="Ig-like_fold"/>
</dbReference>
<evidence type="ECO:0000256" key="2">
    <source>
        <dbReference type="ARBA" id="ARBA00022525"/>
    </source>
</evidence>
<proteinExistence type="predicted"/>
<dbReference type="InterPro" id="IPR006311">
    <property type="entry name" value="TAT_signal"/>
</dbReference>
<keyword evidence="10" id="KW-1185">Reference proteome</keyword>
<sequence length="724" mass="74784">MSEGRLRRGLVAAAAVTGLVALSVAFSAGVAPAAEPDAASTEATVRQLPPGLKEAIQRDLKTDATTYVADAKAAQKAAETGRALRKELGRDFGGVWFDPATKKANIAVTTEAAAKKARAAGAEAHVRPTTESKLRDALTALSAWVKSLPEAERKLVFSASIDVKGGKLNIVLADSEDGRRIQAKMPKPVVAQDVKYGKLQPKAPANLLNGSGYIGSSGGASPSYGLCSIGFNAVDENGKLTPLTAGHCALMHQPALKDVFVEVKQGNQSQLGDKIGSFATTVWDNADNGSGQIDDRKGNDYATIRVTNPSVRAVPEVYTWGTAGGNVKVDSVSPAIVGMNVCKSGRTTGWTCGKVVNERSLWYIGDGTEKGRAQLGFEFHGACVAGGDSGGAIVAGGAALGWSTGAYFEDSKCIKVPDNNGNMTYQNLGESLATDILTLPEFANNKLTVLTTTGDADGDGVKDIDELSANPTQTKDANGDGIAAHLDPDEPNLRPAGVKTPAADARITDTKPTLGGFAKPNAKVSVQLDGKDLGEVTGTAQSEWSLKLSSELALGSHEIKVKQTLKGTSSKETVSKFTVVPVAPKITEPANGTTSDNARPAVAGTGVAKALVTVTVDDKKVGEATVAADGKWSLPLTADLAAGERVIGARQTLAKVDSDATTVRYTVKAPANQPAPQPGNNKPGGGGGNLADTGVDFVWQLVVGGLVALVAGAALMLKFRRRKA</sequence>
<protein>
    <submittedName>
        <fullName evidence="9">Ig-like domain-containing protein</fullName>
    </submittedName>
</protein>
<keyword evidence="6" id="KW-0472">Membrane</keyword>
<name>A0ABV6A4K4_9PSEU</name>
<feature type="compositionally biased region" description="Low complexity" evidence="5">
    <location>
        <begin position="668"/>
        <end position="681"/>
    </location>
</feature>
<dbReference type="PROSITE" id="PS50847">
    <property type="entry name" value="GRAM_POS_ANCHORING"/>
    <property type="match status" value="1"/>
</dbReference>
<keyword evidence="1" id="KW-0134">Cell wall</keyword>
<evidence type="ECO:0000256" key="7">
    <source>
        <dbReference type="SAM" id="SignalP"/>
    </source>
</evidence>
<dbReference type="CDD" id="cd21112">
    <property type="entry name" value="alphaLP-like"/>
    <property type="match status" value="1"/>
</dbReference>
<feature type="transmembrane region" description="Helical" evidence="6">
    <location>
        <begin position="697"/>
        <end position="717"/>
    </location>
</feature>